<keyword evidence="6 7" id="KW-0472">Membrane</keyword>
<accession>A0A5M6ITH9</accession>
<evidence type="ECO:0000256" key="5">
    <source>
        <dbReference type="ARBA" id="ARBA00022989"/>
    </source>
</evidence>
<feature type="domain" description="ABC3 transporter permease C-terminal" evidence="8">
    <location>
        <begin position="284"/>
        <end position="406"/>
    </location>
</feature>
<name>A0A5M6ITH9_9PROT</name>
<dbReference type="OrthoDB" id="9770036at2"/>
<dbReference type="InterPro" id="IPR051447">
    <property type="entry name" value="Lipoprotein-release_system"/>
</dbReference>
<evidence type="ECO:0000256" key="2">
    <source>
        <dbReference type="ARBA" id="ARBA00005236"/>
    </source>
</evidence>
<dbReference type="InterPro" id="IPR003838">
    <property type="entry name" value="ABC3_permease_C"/>
</dbReference>
<evidence type="ECO:0000259" key="9">
    <source>
        <dbReference type="Pfam" id="PF12704"/>
    </source>
</evidence>
<comment type="subcellular location">
    <subcellularLocation>
        <location evidence="1">Cell membrane</location>
        <topology evidence="1">Multi-pass membrane protein</topology>
    </subcellularLocation>
</comment>
<evidence type="ECO:0000313" key="10">
    <source>
        <dbReference type="EMBL" id="KAA5610755.1"/>
    </source>
</evidence>
<evidence type="ECO:0000256" key="7">
    <source>
        <dbReference type="SAM" id="Phobius"/>
    </source>
</evidence>
<organism evidence="10 11">
    <name type="scientific">Rhodovastum atsumiense</name>
    <dbReference type="NCBI Taxonomy" id="504468"/>
    <lineage>
        <taxon>Bacteria</taxon>
        <taxon>Pseudomonadati</taxon>
        <taxon>Pseudomonadota</taxon>
        <taxon>Alphaproteobacteria</taxon>
        <taxon>Acetobacterales</taxon>
        <taxon>Acetobacteraceae</taxon>
        <taxon>Rhodovastum</taxon>
    </lineage>
</organism>
<dbReference type="Proteomes" id="UP000325255">
    <property type="component" value="Unassembled WGS sequence"/>
</dbReference>
<evidence type="ECO:0000259" key="8">
    <source>
        <dbReference type="Pfam" id="PF02687"/>
    </source>
</evidence>
<feature type="transmembrane region" description="Helical" evidence="7">
    <location>
        <begin position="280"/>
        <end position="305"/>
    </location>
</feature>
<evidence type="ECO:0000256" key="3">
    <source>
        <dbReference type="ARBA" id="ARBA00022475"/>
    </source>
</evidence>
<gene>
    <name evidence="10" type="ORF">F1189_17670</name>
</gene>
<keyword evidence="11" id="KW-1185">Reference proteome</keyword>
<protein>
    <submittedName>
        <fullName evidence="10">ABC transporter permease</fullName>
    </submittedName>
</protein>
<comment type="similarity">
    <text evidence="2">Belongs to the ABC-4 integral membrane protein family. LolC/E subfamily.</text>
</comment>
<dbReference type="Pfam" id="PF12704">
    <property type="entry name" value="MacB_PCD"/>
    <property type="match status" value="1"/>
</dbReference>
<dbReference type="GO" id="GO:0098797">
    <property type="term" value="C:plasma membrane protein complex"/>
    <property type="evidence" value="ECO:0007669"/>
    <property type="project" value="TreeGrafter"/>
</dbReference>
<dbReference type="RefSeq" id="WP_150042191.1">
    <property type="nucleotide sequence ID" value="NZ_OW485601.1"/>
</dbReference>
<keyword evidence="4 7" id="KW-0812">Transmembrane</keyword>
<proteinExistence type="inferred from homology"/>
<keyword evidence="5 7" id="KW-1133">Transmembrane helix</keyword>
<dbReference type="PANTHER" id="PTHR30489:SF0">
    <property type="entry name" value="LIPOPROTEIN-RELEASING SYSTEM TRANSMEMBRANE PROTEIN LOLE"/>
    <property type="match status" value="1"/>
</dbReference>
<keyword evidence="3" id="KW-1003">Cell membrane</keyword>
<feature type="transmembrane region" description="Helical" evidence="7">
    <location>
        <begin position="21"/>
        <end position="41"/>
    </location>
</feature>
<feature type="domain" description="MacB-like periplasmic core" evidence="9">
    <location>
        <begin position="20"/>
        <end position="254"/>
    </location>
</feature>
<dbReference type="InterPro" id="IPR025857">
    <property type="entry name" value="MacB_PCD"/>
</dbReference>
<feature type="transmembrane region" description="Helical" evidence="7">
    <location>
        <begin position="326"/>
        <end position="357"/>
    </location>
</feature>
<evidence type="ECO:0000256" key="6">
    <source>
        <dbReference type="ARBA" id="ARBA00023136"/>
    </source>
</evidence>
<dbReference type="Pfam" id="PF02687">
    <property type="entry name" value="FtsX"/>
    <property type="match status" value="1"/>
</dbReference>
<dbReference type="AlphaFoldDB" id="A0A5M6ITH9"/>
<reference evidence="10 11" key="1">
    <citation type="submission" date="2019-09" db="EMBL/GenBank/DDBJ databases">
        <title>Genome sequence of Rhodovastum atsumiense, a diverse member of the Acetobacteraceae family of non-sulfur purple photosynthetic bacteria.</title>
        <authorList>
            <person name="Meyer T."/>
            <person name="Kyndt J."/>
        </authorList>
    </citation>
    <scope>NUCLEOTIDE SEQUENCE [LARGE SCALE GENOMIC DNA]</scope>
    <source>
        <strain evidence="10 11">DSM 21279</strain>
    </source>
</reference>
<evidence type="ECO:0000256" key="4">
    <source>
        <dbReference type="ARBA" id="ARBA00022692"/>
    </source>
</evidence>
<dbReference type="EMBL" id="VWPK01000028">
    <property type="protein sequence ID" value="KAA5610755.1"/>
    <property type="molecule type" value="Genomic_DNA"/>
</dbReference>
<comment type="caution">
    <text evidence="10">The sequence shown here is derived from an EMBL/GenBank/DDBJ whole genome shotgun (WGS) entry which is preliminary data.</text>
</comment>
<dbReference type="GO" id="GO:0044874">
    <property type="term" value="P:lipoprotein localization to outer membrane"/>
    <property type="evidence" value="ECO:0007669"/>
    <property type="project" value="TreeGrafter"/>
</dbReference>
<evidence type="ECO:0000313" key="11">
    <source>
        <dbReference type="Proteomes" id="UP000325255"/>
    </source>
</evidence>
<evidence type="ECO:0000256" key="1">
    <source>
        <dbReference type="ARBA" id="ARBA00004651"/>
    </source>
</evidence>
<sequence length="414" mass="43973">MIPLPLAIALAHLRMRRRQTLVSVLGVTLGVGVFISMTGLMQGFQSYFRNQIIETNPHVTITDETRRPAPQPLQMLHPAAAVQVARIVPRDPVRGISAAGGILDALAAMPGLDAAPTLRGQLLLRRAGRDFAVTALGIDPVRELRVTTLQTDMVQGSIEALGGREDGIVLGITLANRMGVALGDTIAVATPANIATTLRVVGIFRTGLEQQDTSQVLVNLTKQQSMQARPRVVNEIHIRLADISRSIPVAAALEGRWGYKAAPWEETYARILDVFVLQNAIMFFATGAVLVVAAFGIFNIISTVVMEKARDIAILRSIGFASGDVVAIFVIEGVIVGLLGISAGALLGWLLSAGLAMVPAPGATDPSETLRIARAPWIYGVAATIAFVSALAASWLPARRAARSDPLTIIRGAM</sequence>
<feature type="transmembrane region" description="Helical" evidence="7">
    <location>
        <begin position="377"/>
        <end position="396"/>
    </location>
</feature>
<dbReference type="PANTHER" id="PTHR30489">
    <property type="entry name" value="LIPOPROTEIN-RELEASING SYSTEM TRANSMEMBRANE PROTEIN LOLE"/>
    <property type="match status" value="1"/>
</dbReference>